<dbReference type="Proteomes" id="UP000282957">
    <property type="component" value="Unassembled WGS sequence"/>
</dbReference>
<organism evidence="1 2">
    <name type="scientific">Rhodovarius crocodyli</name>
    <dbReference type="NCBI Taxonomy" id="1979269"/>
    <lineage>
        <taxon>Bacteria</taxon>
        <taxon>Pseudomonadati</taxon>
        <taxon>Pseudomonadota</taxon>
        <taxon>Alphaproteobacteria</taxon>
        <taxon>Acetobacterales</taxon>
        <taxon>Roseomonadaceae</taxon>
        <taxon>Rhodovarius</taxon>
    </lineage>
</organism>
<evidence type="ECO:0008006" key="3">
    <source>
        <dbReference type="Google" id="ProtNLM"/>
    </source>
</evidence>
<dbReference type="EMBL" id="SACL01000001">
    <property type="protein sequence ID" value="RVT98981.1"/>
    <property type="molecule type" value="Genomic_DNA"/>
</dbReference>
<keyword evidence="2" id="KW-1185">Reference proteome</keyword>
<evidence type="ECO:0000313" key="2">
    <source>
        <dbReference type="Proteomes" id="UP000282957"/>
    </source>
</evidence>
<dbReference type="RefSeq" id="WP_127785554.1">
    <property type="nucleotide sequence ID" value="NZ_SACL01000001.1"/>
</dbReference>
<accession>A0A437MMV7</accession>
<protein>
    <recommendedName>
        <fullName evidence="3">Lipoprotein</fullName>
    </recommendedName>
</protein>
<evidence type="ECO:0000313" key="1">
    <source>
        <dbReference type="EMBL" id="RVT98981.1"/>
    </source>
</evidence>
<name>A0A437MMV7_9PROT</name>
<proteinExistence type="predicted"/>
<reference evidence="1 2" key="1">
    <citation type="submission" date="2019-01" db="EMBL/GenBank/DDBJ databases">
        <authorList>
            <person name="Chen W.-M."/>
        </authorList>
    </citation>
    <scope>NUCLEOTIDE SEQUENCE [LARGE SCALE GENOMIC DNA]</scope>
    <source>
        <strain evidence="1 2">CCP-6</strain>
    </source>
</reference>
<dbReference type="OrthoDB" id="7280888at2"/>
<sequence length="206" mass="22296">MKRRHLLLLAPVAGLSACGNPPPPVPAGPDIAYSYLPQLRLNVASVDIDPEDPSSGPNDLGRMMSPSAAEAVRVMGRDRVAAFGNQNTARFVVSRASIAMERLPRQGGLFSGDPGERLVCVLAARLEIRDGNQRRLGFVEAEVRRTAPAESTNASRNSVASSLLRRSAFDLNTEFEFQVRRGLRDFLVEGDRAAPPPPGAVQREQL</sequence>
<dbReference type="AlphaFoldDB" id="A0A437MMV7"/>
<comment type="caution">
    <text evidence="1">The sequence shown here is derived from an EMBL/GenBank/DDBJ whole genome shotgun (WGS) entry which is preliminary data.</text>
</comment>
<dbReference type="PROSITE" id="PS51257">
    <property type="entry name" value="PROKAR_LIPOPROTEIN"/>
    <property type="match status" value="1"/>
</dbReference>
<gene>
    <name evidence="1" type="ORF">EOD42_02400</name>
</gene>